<evidence type="ECO:0000256" key="1">
    <source>
        <dbReference type="SAM" id="MobiDB-lite"/>
    </source>
</evidence>
<feature type="domain" description="Amine oxidase" evidence="2">
    <location>
        <begin position="47"/>
        <end position="548"/>
    </location>
</feature>
<keyword evidence="5" id="KW-1185">Reference proteome</keyword>
<dbReference type="EMBL" id="JAFBCL010000001">
    <property type="protein sequence ID" value="MBM7809892.1"/>
    <property type="molecule type" value="Genomic_DNA"/>
</dbReference>
<dbReference type="CDD" id="cd01299">
    <property type="entry name" value="Met_dep_hydrolase_A"/>
    <property type="match status" value="1"/>
</dbReference>
<sequence>MPEPPPADLQVDFPFDYAAYVGQGRHIGRLPARALGTPVAIVGAGGSGLTAAYELLRIGCRPIVYEAETSASGPGGRRLGGRMFSLRMAPQDSAVVELGCMRVPESAKLLRQYTDLFGLHWRPFRDDYAADVTPWTVLDVDGVTRAVREITDLYPGDELFRQAHTRWQEALERVGLTALREAVAARDPAGIRRTWGGLVARFETWSFYRFLRDPDGVGLTWDQARLLGTAGVGTAAWDTFYELGVLEVFRLLLATEGGSTHYLHEGLSAVAEAFWTRRTSAPDGRFTSLAEVNGGAPRPRVTALEVGETADEGVVVHSEDGRAEHFSAVVFTPQLHVLETSVEVRPARPGGAAPFGPRLLRAIRRLNYWQSAKTALVTDTPFWTGTSLDGVTLTDRLPRATYTLDYGEPPEPGGRRAVLVLSFTWAKDAVKVGPSTLDERVAVLTRELARVHPEVAEELRRRVARGGACTISWELERNFRGLCRFSRPGEHNYQWDLFAHFMKDFAGAPAVPGEAPNPLFLAGDDTAWSSGWLDHALASGLNAAWGVLRYLGGDTLPDNPGPGDVWGDRLYRPVTAPTAATTSAPGPGSDRAEPGSDAEPGPGPGTGSDRATAATSVHEPAEGRDRLVTAERLWDGERMRSGRAARVLVRDGRFEAVGEDVAPPADAEVVDLPGHTLLAGLIDCHVHVLDEGLNTAPIGTQLLRALPALRDLLANGFTTVRDLGSGDHPGTVDLRDALAAGIVEGPRMVVAPNILSASGGHGDKEPALTTRFGLRVGTLADGVEQVVNQVRGQARAGADWIKFAASGGFSSPVDSPATVTYGQAEVDALVGAATDLGLPCAVHAFNDEAVRRSVRAGVRSVEHANLAGAETFALLAERGVFLVPTLQVVFHHLDRLDDDGFWADKPGFLRTKFADLAEPLRASAGLLADSDVTLAFGTDASLVPYDETWREFTAMTRVGISPERALAAATGAAADLLRAPDLGRVRPGCVADLVAVPGDPLADIAVMGGVDFVMQAGVVRRR</sequence>
<evidence type="ECO:0000259" key="3">
    <source>
        <dbReference type="Pfam" id="PF01979"/>
    </source>
</evidence>
<dbReference type="InterPro" id="IPR036188">
    <property type="entry name" value="FAD/NAD-bd_sf"/>
</dbReference>
<dbReference type="RefSeq" id="WP_204840947.1">
    <property type="nucleotide sequence ID" value="NZ_JAFBCL010000001.1"/>
</dbReference>
<feature type="region of interest" description="Disordered" evidence="1">
    <location>
        <begin position="577"/>
        <end position="629"/>
    </location>
</feature>
<dbReference type="InterPro" id="IPR051781">
    <property type="entry name" value="Metallo-dep_Hydrolase"/>
</dbReference>
<dbReference type="Gene3D" id="3.90.660.10">
    <property type="match status" value="1"/>
</dbReference>
<dbReference type="Gene3D" id="3.50.50.60">
    <property type="entry name" value="FAD/NAD(P)-binding domain"/>
    <property type="match status" value="1"/>
</dbReference>
<dbReference type="EC" id="1.13.12.3" evidence="4"/>
<evidence type="ECO:0000313" key="4">
    <source>
        <dbReference type="EMBL" id="MBM7809892.1"/>
    </source>
</evidence>
<dbReference type="Pfam" id="PF01979">
    <property type="entry name" value="Amidohydro_1"/>
    <property type="match status" value="1"/>
</dbReference>
<dbReference type="SUPFAM" id="SSF54373">
    <property type="entry name" value="FAD-linked reductases, C-terminal domain"/>
    <property type="match status" value="1"/>
</dbReference>
<name>A0ABS2S0Y1_9PSEU</name>
<comment type="caution">
    <text evidence="4">The sequence shown here is derived from an EMBL/GenBank/DDBJ whole genome shotgun (WGS) entry which is preliminary data.</text>
</comment>
<dbReference type="InterPro" id="IPR002937">
    <property type="entry name" value="Amino_oxidase"/>
</dbReference>
<dbReference type="InterPro" id="IPR032466">
    <property type="entry name" value="Metal_Hydrolase"/>
</dbReference>
<proteinExistence type="predicted"/>
<protein>
    <submittedName>
        <fullName evidence="4">Tryptophan 2-monooxygenase</fullName>
        <ecNumber evidence="4">1.13.12.3</ecNumber>
    </submittedName>
</protein>
<gene>
    <name evidence="4" type="ORF">JOE68_000757</name>
</gene>
<organism evidence="4 5">
    <name type="scientific">Saccharothrix algeriensis</name>
    <dbReference type="NCBI Taxonomy" id="173560"/>
    <lineage>
        <taxon>Bacteria</taxon>
        <taxon>Bacillati</taxon>
        <taxon>Actinomycetota</taxon>
        <taxon>Actinomycetes</taxon>
        <taxon>Pseudonocardiales</taxon>
        <taxon>Pseudonocardiaceae</taxon>
        <taxon>Saccharothrix</taxon>
    </lineage>
</organism>
<dbReference type="InterPro" id="IPR057744">
    <property type="entry name" value="OTAase-like"/>
</dbReference>
<feature type="compositionally biased region" description="Basic and acidic residues" evidence="1">
    <location>
        <begin position="619"/>
        <end position="629"/>
    </location>
</feature>
<dbReference type="SUPFAM" id="SSF51905">
    <property type="entry name" value="FAD/NAD(P)-binding domain"/>
    <property type="match status" value="1"/>
</dbReference>
<dbReference type="Proteomes" id="UP001195724">
    <property type="component" value="Unassembled WGS sequence"/>
</dbReference>
<dbReference type="SUPFAM" id="SSF51338">
    <property type="entry name" value="Composite domain of metallo-dependent hydrolases"/>
    <property type="match status" value="1"/>
</dbReference>
<dbReference type="Gene3D" id="3.20.20.140">
    <property type="entry name" value="Metal-dependent hydrolases"/>
    <property type="match status" value="1"/>
</dbReference>
<dbReference type="PANTHER" id="PTHR43135:SF3">
    <property type="entry name" value="ALPHA-D-RIBOSE 1-METHYLPHOSPHONATE 5-TRIPHOSPHATE DIPHOSPHATASE"/>
    <property type="match status" value="1"/>
</dbReference>
<feature type="compositionally biased region" description="Low complexity" evidence="1">
    <location>
        <begin position="577"/>
        <end position="589"/>
    </location>
</feature>
<dbReference type="Gene3D" id="1.10.405.40">
    <property type="match status" value="1"/>
</dbReference>
<dbReference type="GO" id="GO:0050361">
    <property type="term" value="F:tryptophan 2-monooxygenase activity"/>
    <property type="evidence" value="ECO:0007669"/>
    <property type="project" value="UniProtKB-EC"/>
</dbReference>
<dbReference type="InterPro" id="IPR011059">
    <property type="entry name" value="Metal-dep_hydrolase_composite"/>
</dbReference>
<keyword evidence="4" id="KW-0560">Oxidoreductase</keyword>
<dbReference type="SUPFAM" id="SSF51556">
    <property type="entry name" value="Metallo-dependent hydrolases"/>
    <property type="match status" value="1"/>
</dbReference>
<evidence type="ECO:0000259" key="2">
    <source>
        <dbReference type="Pfam" id="PF01593"/>
    </source>
</evidence>
<dbReference type="PANTHER" id="PTHR43135">
    <property type="entry name" value="ALPHA-D-RIBOSE 1-METHYLPHOSPHONATE 5-TRIPHOSPHATE DIPHOSPHATASE"/>
    <property type="match status" value="1"/>
</dbReference>
<feature type="domain" description="Amidohydrolase-related" evidence="3">
    <location>
        <begin position="676"/>
        <end position="1018"/>
    </location>
</feature>
<dbReference type="Pfam" id="PF01593">
    <property type="entry name" value="Amino_oxidase"/>
    <property type="match status" value="1"/>
</dbReference>
<reference evidence="4 5" key="1">
    <citation type="submission" date="2021-01" db="EMBL/GenBank/DDBJ databases">
        <title>Sequencing the genomes of 1000 actinobacteria strains.</title>
        <authorList>
            <person name="Klenk H.-P."/>
        </authorList>
    </citation>
    <scope>NUCLEOTIDE SEQUENCE [LARGE SCALE GENOMIC DNA]</scope>
    <source>
        <strain evidence="4 5">DSM 44581</strain>
    </source>
</reference>
<accession>A0ABS2S0Y1</accession>
<dbReference type="Gene3D" id="2.30.40.10">
    <property type="entry name" value="Urease, subunit C, domain 1"/>
    <property type="match status" value="1"/>
</dbReference>
<dbReference type="InterPro" id="IPR006680">
    <property type="entry name" value="Amidohydro-rel"/>
</dbReference>
<evidence type="ECO:0000313" key="5">
    <source>
        <dbReference type="Proteomes" id="UP001195724"/>
    </source>
</evidence>